<evidence type="ECO:0000313" key="1">
    <source>
        <dbReference type="EMBL" id="CDS01206.1"/>
    </source>
</evidence>
<dbReference type="EMBL" id="CCFA01003633">
    <property type="protein sequence ID" value="CDS01206.1"/>
    <property type="molecule type" value="Genomic_DNA"/>
</dbReference>
<reference evidence="2" key="1">
    <citation type="submission" date="2014-06" db="EMBL/GenBank/DDBJ databases">
        <authorList>
            <person name="Berkman P.J."/>
        </authorList>
    </citation>
    <scope>NUCLEOTIDE SEQUENCE [LARGE SCALE GENOMIC DNA]</scope>
</reference>
<name>A0A0F7RW53_9BASI</name>
<keyword evidence="2" id="KW-1185">Reference proteome</keyword>
<accession>A0A0F7RW53</accession>
<dbReference type="AlphaFoldDB" id="A0A0F7RW53"/>
<gene>
    <name evidence="1" type="primary">SSCI61050.1</name>
</gene>
<evidence type="ECO:0000313" key="2">
    <source>
        <dbReference type="Proteomes" id="UP000242770"/>
    </source>
</evidence>
<proteinExistence type="predicted"/>
<sequence>MSLVTLTNIPRDDLGIGRGPDIYPFHDANLAQHYQYLIPPSEEVLAMVDPNRPANTALERCWVHTTTSTFSYPGLTNETYIPVFWPFASTTVIERDTAMFSSDRGLLEPADLGDQTRHSAVDRAVQARRALITYYHNLPAHSRAAYIDTISPATKAKDMQRGFTLFFAKNSGSIQFRMEGENIVDMKFQIAPVCATRAGGTKSDSLAKIHLRGQA</sequence>
<organism evidence="1 2">
    <name type="scientific">Sporisorium scitamineum</name>
    <dbReference type="NCBI Taxonomy" id="49012"/>
    <lineage>
        <taxon>Eukaryota</taxon>
        <taxon>Fungi</taxon>
        <taxon>Dikarya</taxon>
        <taxon>Basidiomycota</taxon>
        <taxon>Ustilaginomycotina</taxon>
        <taxon>Ustilaginomycetes</taxon>
        <taxon>Ustilaginales</taxon>
        <taxon>Ustilaginaceae</taxon>
        <taxon>Sporisorium</taxon>
    </lineage>
</organism>
<dbReference type="Proteomes" id="UP000242770">
    <property type="component" value="Unassembled WGS sequence"/>
</dbReference>
<protein>
    <submittedName>
        <fullName evidence="1">Uncharacterized protein</fullName>
    </submittedName>
</protein>